<feature type="domain" description="Death" evidence="1">
    <location>
        <begin position="11"/>
        <end position="100"/>
    </location>
</feature>
<dbReference type="GO" id="GO:0007165">
    <property type="term" value="P:signal transduction"/>
    <property type="evidence" value="ECO:0007669"/>
    <property type="project" value="InterPro"/>
</dbReference>
<dbReference type="SUPFAM" id="SSF47986">
    <property type="entry name" value="DEATH domain"/>
    <property type="match status" value="1"/>
</dbReference>
<organism evidence="2 3">
    <name type="scientific">Ridgeia piscesae</name>
    <name type="common">Tubeworm</name>
    <dbReference type="NCBI Taxonomy" id="27915"/>
    <lineage>
        <taxon>Eukaryota</taxon>
        <taxon>Metazoa</taxon>
        <taxon>Spiralia</taxon>
        <taxon>Lophotrochozoa</taxon>
        <taxon>Annelida</taxon>
        <taxon>Polychaeta</taxon>
        <taxon>Sedentaria</taxon>
        <taxon>Canalipalpata</taxon>
        <taxon>Sabellida</taxon>
        <taxon>Siboglinidae</taxon>
        <taxon>Ridgeia</taxon>
    </lineage>
</organism>
<name>A0AAD9PA35_RIDPI</name>
<comment type="caution">
    <text evidence="2">The sequence shown here is derived from an EMBL/GenBank/DDBJ whole genome shotgun (WGS) entry which is preliminary data.</text>
</comment>
<dbReference type="InterPro" id="IPR011029">
    <property type="entry name" value="DEATH-like_dom_sf"/>
</dbReference>
<dbReference type="Proteomes" id="UP001209878">
    <property type="component" value="Unassembled WGS sequence"/>
</dbReference>
<dbReference type="Gene3D" id="1.10.533.10">
    <property type="entry name" value="Death Domain, Fas"/>
    <property type="match status" value="1"/>
</dbReference>
<dbReference type="EMBL" id="JAODUO010000062">
    <property type="protein sequence ID" value="KAK2191011.1"/>
    <property type="molecule type" value="Genomic_DNA"/>
</dbReference>
<reference evidence="2" key="1">
    <citation type="journal article" date="2023" name="Mol. Biol. Evol.">
        <title>Third-Generation Sequencing Reveals the Adaptive Role of the Epigenome in Three Deep-Sea Polychaetes.</title>
        <authorList>
            <person name="Perez M."/>
            <person name="Aroh O."/>
            <person name="Sun Y."/>
            <person name="Lan Y."/>
            <person name="Juniper S.K."/>
            <person name="Young C.R."/>
            <person name="Angers B."/>
            <person name="Qian P.Y."/>
        </authorList>
    </citation>
    <scope>NUCLEOTIDE SEQUENCE</scope>
    <source>
        <strain evidence="2">R07B-5</strain>
    </source>
</reference>
<dbReference type="Pfam" id="PF00531">
    <property type="entry name" value="Death"/>
    <property type="match status" value="1"/>
</dbReference>
<evidence type="ECO:0000313" key="3">
    <source>
        <dbReference type="Proteomes" id="UP001209878"/>
    </source>
</evidence>
<protein>
    <recommendedName>
        <fullName evidence="1">Death domain-containing protein</fullName>
    </recommendedName>
</protein>
<dbReference type="AlphaFoldDB" id="A0AAD9PA35"/>
<sequence>MTIAGRKDGLNKALLRHLAIELGDNWEELVKLLGVSKMQLNTIKKTALNSENGGLDDVKFGVLVKWITQQPRGESQVKKLQEALEETGHQALADGLASMIQRFRGGGSE</sequence>
<evidence type="ECO:0000259" key="1">
    <source>
        <dbReference type="PROSITE" id="PS50017"/>
    </source>
</evidence>
<dbReference type="PROSITE" id="PS50017">
    <property type="entry name" value="DEATH_DOMAIN"/>
    <property type="match status" value="1"/>
</dbReference>
<accession>A0AAD9PA35</accession>
<proteinExistence type="predicted"/>
<evidence type="ECO:0000313" key="2">
    <source>
        <dbReference type="EMBL" id="KAK2191011.1"/>
    </source>
</evidence>
<keyword evidence="3" id="KW-1185">Reference proteome</keyword>
<dbReference type="InterPro" id="IPR000488">
    <property type="entry name" value="Death_dom"/>
</dbReference>
<gene>
    <name evidence="2" type="ORF">NP493_62g00017</name>
</gene>